<keyword evidence="3 5" id="KW-1133">Transmembrane helix</keyword>
<feature type="transmembrane region" description="Helical" evidence="5">
    <location>
        <begin position="106"/>
        <end position="124"/>
    </location>
</feature>
<keyword evidence="2 5" id="KW-0812">Transmembrane</keyword>
<evidence type="ECO:0000256" key="5">
    <source>
        <dbReference type="SAM" id="Phobius"/>
    </source>
</evidence>
<dbReference type="InterPro" id="IPR006977">
    <property type="entry name" value="Yip1_dom"/>
</dbReference>
<dbReference type="Pfam" id="PF04893">
    <property type="entry name" value="Yip1"/>
    <property type="match status" value="1"/>
</dbReference>
<evidence type="ECO:0000256" key="3">
    <source>
        <dbReference type="ARBA" id="ARBA00022989"/>
    </source>
</evidence>
<feature type="transmembrane region" description="Helical" evidence="5">
    <location>
        <begin position="129"/>
        <end position="149"/>
    </location>
</feature>
<keyword evidence="8" id="KW-1185">Reference proteome</keyword>
<dbReference type="STRING" id="1642647.PSM36_2813"/>
<evidence type="ECO:0000256" key="1">
    <source>
        <dbReference type="ARBA" id="ARBA00004141"/>
    </source>
</evidence>
<dbReference type="GO" id="GO:0016020">
    <property type="term" value="C:membrane"/>
    <property type="evidence" value="ECO:0007669"/>
    <property type="project" value="UniProtKB-SubCell"/>
</dbReference>
<dbReference type="RefSeq" id="WP_076931423.1">
    <property type="nucleotide sequence ID" value="NZ_LT605205.1"/>
</dbReference>
<gene>
    <name evidence="7" type="ORF">PSM36_2813</name>
</gene>
<feature type="domain" description="Yip1" evidence="6">
    <location>
        <begin position="16"/>
        <end position="169"/>
    </location>
</feature>
<evidence type="ECO:0000313" key="8">
    <source>
        <dbReference type="Proteomes" id="UP000187464"/>
    </source>
</evidence>
<reference evidence="7 8" key="1">
    <citation type="submission" date="2016-08" db="EMBL/GenBank/DDBJ databases">
        <authorList>
            <person name="Seilhamer J.J."/>
        </authorList>
    </citation>
    <scope>NUCLEOTIDE SEQUENCE [LARGE SCALE GENOMIC DNA]</scope>
    <source>
        <strain evidence="7">M3/6</strain>
    </source>
</reference>
<proteinExistence type="predicted"/>
<evidence type="ECO:0000259" key="6">
    <source>
        <dbReference type="Pfam" id="PF04893"/>
    </source>
</evidence>
<dbReference type="Proteomes" id="UP000187464">
    <property type="component" value="Chromosome I"/>
</dbReference>
<keyword evidence="4 5" id="KW-0472">Membrane</keyword>
<dbReference type="KEGG" id="psac:PSM36_2813"/>
<protein>
    <submittedName>
        <fullName evidence="7">Putative membrane protein</fullName>
    </submittedName>
</protein>
<feature type="transmembrane region" description="Helical" evidence="5">
    <location>
        <begin position="161"/>
        <end position="182"/>
    </location>
</feature>
<organism evidence="7 8">
    <name type="scientific">Proteiniphilum saccharofermentans</name>
    <dbReference type="NCBI Taxonomy" id="1642647"/>
    <lineage>
        <taxon>Bacteria</taxon>
        <taxon>Pseudomonadati</taxon>
        <taxon>Bacteroidota</taxon>
        <taxon>Bacteroidia</taxon>
        <taxon>Bacteroidales</taxon>
        <taxon>Dysgonomonadaceae</taxon>
        <taxon>Proteiniphilum</taxon>
    </lineage>
</organism>
<dbReference type="EMBL" id="LT605205">
    <property type="protein sequence ID" value="SCD21609.1"/>
    <property type="molecule type" value="Genomic_DNA"/>
</dbReference>
<feature type="transmembrane region" description="Helical" evidence="5">
    <location>
        <begin position="37"/>
        <end position="57"/>
    </location>
</feature>
<feature type="transmembrane region" description="Helical" evidence="5">
    <location>
        <begin position="69"/>
        <end position="86"/>
    </location>
</feature>
<evidence type="ECO:0000256" key="4">
    <source>
        <dbReference type="ARBA" id="ARBA00023136"/>
    </source>
</evidence>
<comment type="subcellular location">
    <subcellularLocation>
        <location evidence="1">Membrane</location>
        <topology evidence="1">Multi-pass membrane protein</topology>
    </subcellularLocation>
</comment>
<evidence type="ECO:0000313" key="7">
    <source>
        <dbReference type="EMBL" id="SCD21609.1"/>
    </source>
</evidence>
<sequence>MWRDIFITIAQLIVASPRAWKDVEKEKRTQHEFLYRFLHPIFGIIAFTSFVGGLWFVREGNVENALKGAIISVVGVYGGYFIAAYLLNEIAPRFGLSKDLSRFQQFTGYASVVLYALFIVTPFLSELFILWLLVLYTIYVVNVGFIYFMKVPKAKVTDFTAVASAIIILSPVLICTLFSYLIK</sequence>
<accession>A0A1R3T691</accession>
<name>A0A1R3T691_9BACT</name>
<evidence type="ECO:0000256" key="2">
    <source>
        <dbReference type="ARBA" id="ARBA00022692"/>
    </source>
</evidence>
<dbReference type="AlphaFoldDB" id="A0A1R3T691"/>